<dbReference type="Pfam" id="PF01370">
    <property type="entry name" value="Epimerase"/>
    <property type="match status" value="1"/>
</dbReference>
<comment type="caution">
    <text evidence="4">The sequence shown here is derived from an EMBL/GenBank/DDBJ whole genome shotgun (WGS) entry which is preliminary data.</text>
</comment>
<proteinExistence type="inferred from homology"/>
<organism evidence="4 5">
    <name type="scientific">Arenibacter echinorum</name>
    <dbReference type="NCBI Taxonomy" id="440515"/>
    <lineage>
        <taxon>Bacteria</taxon>
        <taxon>Pseudomonadati</taxon>
        <taxon>Bacteroidota</taxon>
        <taxon>Flavobacteriia</taxon>
        <taxon>Flavobacteriales</taxon>
        <taxon>Flavobacteriaceae</taxon>
        <taxon>Arenibacter</taxon>
    </lineage>
</organism>
<keyword evidence="1" id="KW-0560">Oxidoreductase</keyword>
<evidence type="ECO:0000256" key="1">
    <source>
        <dbReference type="ARBA" id="ARBA00023002"/>
    </source>
</evidence>
<gene>
    <name evidence="4" type="ORF">LV92_01503</name>
</gene>
<dbReference type="AlphaFoldDB" id="A0A327R5Z1"/>
<evidence type="ECO:0000313" key="5">
    <source>
        <dbReference type="Proteomes" id="UP000249696"/>
    </source>
</evidence>
<dbReference type="SUPFAM" id="SSF51735">
    <property type="entry name" value="NAD(P)-binding Rossmann-fold domains"/>
    <property type="match status" value="1"/>
</dbReference>
<evidence type="ECO:0000259" key="3">
    <source>
        <dbReference type="Pfam" id="PF01370"/>
    </source>
</evidence>
<dbReference type="Proteomes" id="UP000249696">
    <property type="component" value="Unassembled WGS sequence"/>
</dbReference>
<dbReference type="Gene3D" id="3.40.50.720">
    <property type="entry name" value="NAD(P)-binding Rossmann-like Domain"/>
    <property type="match status" value="1"/>
</dbReference>
<comment type="similarity">
    <text evidence="2">Belongs to the NAD(P)-dependent epimerase/dehydratase family. Dihydroflavonol-4-reductase subfamily.</text>
</comment>
<dbReference type="InterPro" id="IPR050425">
    <property type="entry name" value="NAD(P)_dehydrat-like"/>
</dbReference>
<dbReference type="PANTHER" id="PTHR10366">
    <property type="entry name" value="NAD DEPENDENT EPIMERASE/DEHYDRATASE"/>
    <property type="match status" value="1"/>
</dbReference>
<dbReference type="InterPro" id="IPR036291">
    <property type="entry name" value="NAD(P)-bd_dom_sf"/>
</dbReference>
<dbReference type="PANTHER" id="PTHR10366:SF564">
    <property type="entry name" value="STEROL-4-ALPHA-CARBOXYLATE 3-DEHYDROGENASE, DECARBOXYLATING"/>
    <property type="match status" value="1"/>
</dbReference>
<name>A0A327R5Z1_9FLAO</name>
<accession>A0A327R5Z1</accession>
<feature type="domain" description="NAD-dependent epimerase/dehydratase" evidence="3">
    <location>
        <begin position="15"/>
        <end position="236"/>
    </location>
</feature>
<dbReference type="InterPro" id="IPR001509">
    <property type="entry name" value="Epimerase_deHydtase"/>
</dbReference>
<sequence length="349" mass="39685">MLKQNIRIMSKEISLVTGGNGHLGNNLVRLLLSENKKVRTTVRNLNNVEPFRGLDCEIVQADITDRKSLRKAFQGVTNLYAVAANFSMWAKNPKTEIYDNNLQGTQNVFDIAKECGIKNIVYVSSVASLDFTKLPGNVDNGYNKDRRNWYYNSKNDSDKLALELGKKYGIKTVIVLPSAMIGSKAYNLSYSNKLVLQVLNGEIPVDTNITLNWVDVKDVAIGTYNAMTKGRDGERYILSNEKHTTLQESVKIASDLYPELKLKMPKTVPKCLLYSVAGLMEFSSKITGKEPLLQRHYLDMFYDLKQDYDISKSREELDFNPKPSKKALEDALEYLKNHWGKKKTVRYNE</sequence>
<evidence type="ECO:0000313" key="4">
    <source>
        <dbReference type="EMBL" id="RAJ12270.1"/>
    </source>
</evidence>
<evidence type="ECO:0000256" key="2">
    <source>
        <dbReference type="ARBA" id="ARBA00023445"/>
    </source>
</evidence>
<dbReference type="GO" id="GO:0016616">
    <property type="term" value="F:oxidoreductase activity, acting on the CH-OH group of donors, NAD or NADP as acceptor"/>
    <property type="evidence" value="ECO:0007669"/>
    <property type="project" value="TreeGrafter"/>
</dbReference>
<protein>
    <submittedName>
        <fullName evidence="4">Dihydroflavonol-4-reductase</fullName>
    </submittedName>
</protein>
<keyword evidence="5" id="KW-1185">Reference proteome</keyword>
<dbReference type="EMBL" id="QLLN01000003">
    <property type="protein sequence ID" value="RAJ12270.1"/>
    <property type="molecule type" value="Genomic_DNA"/>
</dbReference>
<reference evidence="4 5" key="1">
    <citation type="submission" date="2018-06" db="EMBL/GenBank/DDBJ databases">
        <title>Genomic Encyclopedia of Archaeal and Bacterial Type Strains, Phase II (KMG-II): from individual species to whole genera.</title>
        <authorList>
            <person name="Goeker M."/>
        </authorList>
    </citation>
    <scope>NUCLEOTIDE SEQUENCE [LARGE SCALE GENOMIC DNA]</scope>
    <source>
        <strain evidence="4 5">DSM 23522</strain>
    </source>
</reference>